<evidence type="ECO:0000313" key="2">
    <source>
        <dbReference type="EMBL" id="RRT38574.1"/>
    </source>
</evidence>
<protein>
    <submittedName>
        <fullName evidence="2">Uncharacterized protein</fullName>
    </submittedName>
</protein>
<reference evidence="2 3" key="1">
    <citation type="journal article" date="2014" name="Agronomy (Basel)">
        <title>A Draft Genome Sequence for Ensete ventricosum, the Drought-Tolerant Tree Against Hunger.</title>
        <authorList>
            <person name="Harrison J."/>
            <person name="Moore K.A."/>
            <person name="Paszkiewicz K."/>
            <person name="Jones T."/>
            <person name="Grant M."/>
            <person name="Ambacheew D."/>
            <person name="Muzemil S."/>
            <person name="Studholme D.J."/>
        </authorList>
    </citation>
    <scope>NUCLEOTIDE SEQUENCE [LARGE SCALE GENOMIC DNA]</scope>
</reference>
<evidence type="ECO:0000256" key="1">
    <source>
        <dbReference type="SAM" id="MobiDB-lite"/>
    </source>
</evidence>
<organism evidence="2 3">
    <name type="scientific">Ensete ventricosum</name>
    <name type="common">Abyssinian banana</name>
    <name type="synonym">Musa ensete</name>
    <dbReference type="NCBI Taxonomy" id="4639"/>
    <lineage>
        <taxon>Eukaryota</taxon>
        <taxon>Viridiplantae</taxon>
        <taxon>Streptophyta</taxon>
        <taxon>Embryophyta</taxon>
        <taxon>Tracheophyta</taxon>
        <taxon>Spermatophyta</taxon>
        <taxon>Magnoliopsida</taxon>
        <taxon>Liliopsida</taxon>
        <taxon>Zingiberales</taxon>
        <taxon>Musaceae</taxon>
        <taxon>Ensete</taxon>
    </lineage>
</organism>
<dbReference type="AlphaFoldDB" id="A0A426XGI0"/>
<evidence type="ECO:0000313" key="3">
    <source>
        <dbReference type="Proteomes" id="UP000287651"/>
    </source>
</evidence>
<name>A0A426XGI0_ENSVE</name>
<dbReference type="Proteomes" id="UP000287651">
    <property type="component" value="Unassembled WGS sequence"/>
</dbReference>
<proteinExistence type="predicted"/>
<feature type="region of interest" description="Disordered" evidence="1">
    <location>
        <begin position="32"/>
        <end position="63"/>
    </location>
</feature>
<gene>
    <name evidence="2" type="ORF">B296_00041135</name>
</gene>
<dbReference type="EMBL" id="AMZH03021073">
    <property type="protein sequence ID" value="RRT38574.1"/>
    <property type="molecule type" value="Genomic_DNA"/>
</dbReference>
<comment type="caution">
    <text evidence="2">The sequence shown here is derived from an EMBL/GenBank/DDBJ whole genome shotgun (WGS) entry which is preliminary data.</text>
</comment>
<sequence>MKCSHVAAALSLDCLSLYRSPLFLSSSIAAASQSSPPAPTSATAPPSRRAPVPQRSLLSATPSAPTHSSVAVASCCCSALVPLPIATVAPSAAYSPTPLAISSISLPSPASPSPPLPTVGSNDAQPLPRNRNHCRPQSLPLSNFLLCWQHRHCCQPSPLPSLSSLLLLPRFLPRSATATRSHTTASPLPATHDCGRCPQSTSAPICRPLLPAVPPLFPAATFCP</sequence>
<accession>A0A426XGI0</accession>
<feature type="compositionally biased region" description="Low complexity" evidence="1">
    <location>
        <begin position="32"/>
        <end position="51"/>
    </location>
</feature>